<keyword evidence="10" id="KW-0406">Ion transport</keyword>
<evidence type="ECO:0000256" key="7">
    <source>
        <dbReference type="ARBA" id="ARBA00022967"/>
    </source>
</evidence>
<feature type="transmembrane region" description="Helical" evidence="10">
    <location>
        <begin position="398"/>
        <end position="428"/>
    </location>
</feature>
<dbReference type="InterPro" id="IPR036412">
    <property type="entry name" value="HAD-like_sf"/>
</dbReference>
<dbReference type="EMBL" id="CAJPDT010000037">
    <property type="protein sequence ID" value="CAF9924711.1"/>
    <property type="molecule type" value="Genomic_DNA"/>
</dbReference>
<dbReference type="InterPro" id="IPR023214">
    <property type="entry name" value="HAD_sf"/>
</dbReference>
<dbReference type="GO" id="GO:0120029">
    <property type="term" value="P:proton export across plasma membrane"/>
    <property type="evidence" value="ECO:0007669"/>
    <property type="project" value="UniProtKB-UniRule"/>
</dbReference>
<accession>A0A8H3FP94</accession>
<dbReference type="SFLD" id="SFLDG00002">
    <property type="entry name" value="C1.7:_P-type_atpase_like"/>
    <property type="match status" value="1"/>
</dbReference>
<dbReference type="InterPro" id="IPR006534">
    <property type="entry name" value="P-type_ATPase_IIIA"/>
</dbReference>
<feature type="transmembrane region" description="Helical" evidence="10">
    <location>
        <begin position="823"/>
        <end position="841"/>
    </location>
</feature>
<keyword evidence="14" id="KW-1185">Reference proteome</keyword>
<dbReference type="InterPro" id="IPR059000">
    <property type="entry name" value="ATPase_P-type_domA"/>
</dbReference>
<dbReference type="SFLD" id="SFLDF00027">
    <property type="entry name" value="p-type_atpase"/>
    <property type="match status" value="1"/>
</dbReference>
<dbReference type="PRINTS" id="PR00119">
    <property type="entry name" value="CATATPASE"/>
</dbReference>
<protein>
    <recommendedName>
        <fullName evidence="10">Plasma membrane ATPase</fullName>
        <ecNumber evidence="10">7.1.2.1</ecNumber>
    </recommendedName>
</protein>
<dbReference type="Proteomes" id="UP000664534">
    <property type="component" value="Unassembled WGS sequence"/>
</dbReference>
<evidence type="ECO:0000256" key="5">
    <source>
        <dbReference type="ARBA" id="ARBA00022741"/>
    </source>
</evidence>
<dbReference type="InterPro" id="IPR023299">
    <property type="entry name" value="ATPase_P-typ_cyto_dom_N"/>
</dbReference>
<keyword evidence="8 10" id="KW-1133">Transmembrane helix</keyword>
<dbReference type="Gene3D" id="3.40.1110.10">
    <property type="entry name" value="Calcium-transporting ATPase, cytoplasmic domain N"/>
    <property type="match status" value="1"/>
</dbReference>
<comment type="similarity">
    <text evidence="3 10">Belongs to the cation transport ATPase (P-type) (TC 3.A.3) family. Type IIIA subfamily.</text>
</comment>
<evidence type="ECO:0000259" key="12">
    <source>
        <dbReference type="SMART" id="SM00831"/>
    </source>
</evidence>
<dbReference type="SUPFAM" id="SSF81665">
    <property type="entry name" value="Calcium ATPase, transmembrane domain M"/>
    <property type="match status" value="1"/>
</dbReference>
<dbReference type="Gene3D" id="3.40.50.1000">
    <property type="entry name" value="HAD superfamily/HAD-like"/>
    <property type="match status" value="1"/>
</dbReference>
<proteinExistence type="inferred from homology"/>
<dbReference type="GO" id="GO:0016887">
    <property type="term" value="F:ATP hydrolysis activity"/>
    <property type="evidence" value="ECO:0007669"/>
    <property type="project" value="InterPro"/>
</dbReference>
<evidence type="ECO:0000256" key="1">
    <source>
        <dbReference type="ARBA" id="ARBA00003417"/>
    </source>
</evidence>
<keyword evidence="10" id="KW-0375">Hydrogen ion transport</keyword>
<dbReference type="PRINTS" id="PR00120">
    <property type="entry name" value="HATPASE"/>
</dbReference>
<dbReference type="InterPro" id="IPR004014">
    <property type="entry name" value="ATPase_P-typ_cation-transptr_N"/>
</dbReference>
<dbReference type="SUPFAM" id="SSF56784">
    <property type="entry name" value="HAD-like"/>
    <property type="match status" value="1"/>
</dbReference>
<dbReference type="GO" id="GO:0008553">
    <property type="term" value="F:P-type proton-exporting transporter activity"/>
    <property type="evidence" value="ECO:0007669"/>
    <property type="project" value="UniProtKB-UniRule"/>
</dbReference>
<feature type="domain" description="Cation-transporting P-type ATPase N-terminal" evidence="12">
    <location>
        <begin position="99"/>
        <end position="170"/>
    </location>
</feature>
<feature type="transmembrane region" description="Helical" evidence="10">
    <location>
        <begin position="930"/>
        <end position="956"/>
    </location>
</feature>
<dbReference type="InterPro" id="IPR044492">
    <property type="entry name" value="P_typ_ATPase_HD_dom"/>
</dbReference>
<feature type="compositionally biased region" description="Basic and acidic residues" evidence="11">
    <location>
        <begin position="13"/>
        <end position="32"/>
    </location>
</feature>
<feature type="transmembrane region" description="Helical" evidence="10">
    <location>
        <begin position="886"/>
        <end position="909"/>
    </location>
</feature>
<evidence type="ECO:0000256" key="8">
    <source>
        <dbReference type="ARBA" id="ARBA00022989"/>
    </source>
</evidence>
<dbReference type="GO" id="GO:0005886">
    <property type="term" value="C:plasma membrane"/>
    <property type="evidence" value="ECO:0007669"/>
    <property type="project" value="UniProtKB-SubCell"/>
</dbReference>
<dbReference type="InterPro" id="IPR001757">
    <property type="entry name" value="P_typ_ATPase"/>
</dbReference>
<gene>
    <name evidence="13" type="ORF">IMSHALPRED_006273</name>
</gene>
<organism evidence="13 14">
    <name type="scientific">Imshaugia aleurites</name>
    <dbReference type="NCBI Taxonomy" id="172621"/>
    <lineage>
        <taxon>Eukaryota</taxon>
        <taxon>Fungi</taxon>
        <taxon>Dikarya</taxon>
        <taxon>Ascomycota</taxon>
        <taxon>Pezizomycotina</taxon>
        <taxon>Lecanoromycetes</taxon>
        <taxon>OSLEUM clade</taxon>
        <taxon>Lecanoromycetidae</taxon>
        <taxon>Lecanorales</taxon>
        <taxon>Lecanorineae</taxon>
        <taxon>Parmeliaceae</taxon>
        <taxon>Imshaugia</taxon>
    </lineage>
</organism>
<dbReference type="PROSITE" id="PS00154">
    <property type="entry name" value="ATPASE_E1_E2"/>
    <property type="match status" value="1"/>
</dbReference>
<evidence type="ECO:0000313" key="14">
    <source>
        <dbReference type="Proteomes" id="UP000664534"/>
    </source>
</evidence>
<dbReference type="FunFam" id="3.40.50.1000:FF:000008">
    <property type="entry name" value="Plasma membrane ATPase"/>
    <property type="match status" value="1"/>
</dbReference>
<keyword evidence="6 10" id="KW-0067">ATP-binding</keyword>
<feature type="transmembrane region" description="Helical" evidence="10">
    <location>
        <begin position="146"/>
        <end position="165"/>
    </location>
</feature>
<dbReference type="OrthoDB" id="116380at2759"/>
<dbReference type="Gene3D" id="2.70.150.10">
    <property type="entry name" value="Calcium-transporting ATPase, cytoplasmic transduction domain A"/>
    <property type="match status" value="1"/>
</dbReference>
<evidence type="ECO:0000256" key="4">
    <source>
        <dbReference type="ARBA" id="ARBA00022692"/>
    </source>
</evidence>
<name>A0A8H3FP94_9LECA</name>
<feature type="transmembrane region" description="Helical" evidence="10">
    <location>
        <begin position="356"/>
        <end position="378"/>
    </location>
</feature>
<evidence type="ECO:0000256" key="11">
    <source>
        <dbReference type="SAM" id="MobiDB-lite"/>
    </source>
</evidence>
<dbReference type="InterPro" id="IPR018303">
    <property type="entry name" value="ATPase_P-typ_P_site"/>
</dbReference>
<dbReference type="NCBIfam" id="TIGR01647">
    <property type="entry name" value="ATPase-IIIA_H"/>
    <property type="match status" value="1"/>
</dbReference>
<comment type="caution">
    <text evidence="13">The sequence shown here is derived from an EMBL/GenBank/DDBJ whole genome shotgun (WGS) entry which is preliminary data.</text>
</comment>
<keyword evidence="5 10" id="KW-0547">Nucleotide-binding</keyword>
<dbReference type="Pfam" id="PF00702">
    <property type="entry name" value="Hydrolase"/>
    <property type="match status" value="1"/>
</dbReference>
<keyword evidence="7 10" id="KW-1278">Translocase</keyword>
<dbReference type="Gene3D" id="1.20.1110.10">
    <property type="entry name" value="Calcium-transporting ATPase, transmembrane domain"/>
    <property type="match status" value="1"/>
</dbReference>
<evidence type="ECO:0000256" key="2">
    <source>
        <dbReference type="ARBA" id="ARBA00004141"/>
    </source>
</evidence>
<dbReference type="SUPFAM" id="SSF81653">
    <property type="entry name" value="Calcium ATPase, transduction domain A"/>
    <property type="match status" value="2"/>
</dbReference>
<evidence type="ECO:0000256" key="9">
    <source>
        <dbReference type="ARBA" id="ARBA00023136"/>
    </source>
</evidence>
<keyword evidence="4 10" id="KW-0812">Transmembrane</keyword>
<evidence type="ECO:0000313" key="13">
    <source>
        <dbReference type="EMBL" id="CAF9924711.1"/>
    </source>
</evidence>
<comment type="function">
    <text evidence="1">The plasma membrane ATPase of plants and fungi is a hydrogen ion pump. The proton gradient it generates drives the active transport of nutrients by H(+)-symport. The resulting external acidification and/or internal alkinization may mediate growth responses.</text>
</comment>
<comment type="subcellular location">
    <subcellularLocation>
        <location evidence="10">Cell membrane</location>
        <topology evidence="10">Multi-pass membrane protein</topology>
    </subcellularLocation>
    <subcellularLocation>
        <location evidence="2">Membrane</location>
        <topology evidence="2">Multi-pass membrane protein</topology>
    </subcellularLocation>
</comment>
<dbReference type="NCBIfam" id="TIGR01494">
    <property type="entry name" value="ATPase_P-type"/>
    <property type="match status" value="2"/>
</dbReference>
<feature type="transmembrane region" description="Helical" evidence="10">
    <location>
        <begin position="171"/>
        <end position="190"/>
    </location>
</feature>
<dbReference type="FunFam" id="3.40.1110.10:FF:000005">
    <property type="entry name" value="Plasma membrane ATPase"/>
    <property type="match status" value="1"/>
</dbReference>
<reference evidence="13" key="1">
    <citation type="submission" date="2021-03" db="EMBL/GenBank/DDBJ databases">
        <authorList>
            <person name="Tagirdzhanova G."/>
        </authorList>
    </citation>
    <scope>NUCLEOTIDE SEQUENCE</scope>
</reference>
<keyword evidence="10" id="KW-0460">Magnesium</keyword>
<dbReference type="Pfam" id="PF00690">
    <property type="entry name" value="Cation_ATPase_N"/>
    <property type="match status" value="1"/>
</dbReference>
<feature type="transmembrane region" description="Helical" evidence="10">
    <location>
        <begin position="787"/>
        <end position="811"/>
    </location>
</feature>
<dbReference type="SMART" id="SM00831">
    <property type="entry name" value="Cation_ATPase_N"/>
    <property type="match status" value="1"/>
</dbReference>
<comment type="catalytic activity">
    <reaction evidence="10">
        <text>ATP + H2O + H(+)(in) = ADP + phosphate + 2 H(+)(out)</text>
        <dbReference type="Rhea" id="RHEA:20852"/>
        <dbReference type="ChEBI" id="CHEBI:15377"/>
        <dbReference type="ChEBI" id="CHEBI:15378"/>
        <dbReference type="ChEBI" id="CHEBI:30616"/>
        <dbReference type="ChEBI" id="CHEBI:43474"/>
        <dbReference type="ChEBI" id="CHEBI:456216"/>
        <dbReference type="EC" id="7.1.2.1"/>
    </reaction>
</comment>
<dbReference type="GO" id="GO:0005524">
    <property type="term" value="F:ATP binding"/>
    <property type="evidence" value="ECO:0007669"/>
    <property type="project" value="UniProtKB-UniRule"/>
</dbReference>
<feature type="compositionally biased region" description="Basic and acidic residues" evidence="11">
    <location>
        <begin position="266"/>
        <end position="276"/>
    </location>
</feature>
<dbReference type="InterPro" id="IPR008250">
    <property type="entry name" value="ATPase_P-typ_transduc_dom_A_sf"/>
</dbReference>
<dbReference type="AlphaFoldDB" id="A0A8H3FP94"/>
<dbReference type="InterPro" id="IPR023298">
    <property type="entry name" value="ATPase_P-typ_TM_dom_sf"/>
</dbReference>
<sequence length="1014" mass="111893">MAPPDENATENSAENHLRFDEPKFDNDGDTGRKQSGAEQKGSIYAKPDLENGEEYANLVAYISSYYEGPRRKSVVSMEGGDVKKPWWKFWARGPKPEKSDGTMEIPDDWLEADIKQGISDSEVENRRKKTGFNELTTEKENMFLKFLSYFTGPILYVMEIAVLLAAGLREWIDFGVIIAILLLNATVGWYQEKQAADVVASLKGDIAMRATVIRNGKEEDIKARELVPGDIIIIEEGQVIPADARLICNYDTPEAFEEYKELMRQELNEPSEKKEGEEEEEEEEKHHGHSLVAADQSAITGESLAVDKFMGDTAYYTTGCKRGKAFAVVTAPARTSFVGRTASLVQGAKDQGHFKAIMNSIGTALLVIVVAWILISWIGGFFHHLKIATPEQGSENLLHYILILLVVGVPVGLPVVTTTTLAVGAAYLAKDKAIVQKLTAIESLAGVDVLCSDKTGTLTANQLSIREPYVAEDVDVNWMMAVAVLASSHNIKSLDPIDKVTILTLKRYPKAREILEQGWKTQKYTPFDPVSKRITTECTCDGHSYIAAKGAPKAILALSECSQETSDLFKNKAAEFARRGFRSLGVAVKKDNEPWELLGMLSMFDPPREDTAQTIAEAQFLGLQVKMLTGDAIAIAKETCKMLALGTKVYNSDRLIHGGLSGTTQHDLVERADGFAEVFPEHKYQVVEMIQQRGHLTAMTGDGVNDAPSLKKSDCGIAVEGASEAAQAAADIVFLAPGLSTIVSAIKIARQIFQRMKAYIQYRIALCFHLEIYLVTSMVIINETIDVELIVFLALFADLATIAVAYDNAHFEARPVEWQLPKIWIISVTLGCLLALGTWIVRGAMFLPNGGIIENFGNVQEVLFLEVSLTENWLIFVTRGGQTWPAWQLVAAIFGVDVLSTLFCIFGWISGAGYATDPRDRANLNPNGRTSVVTAVVIWAYSIGVTIVIAIVYYLMNQIEWLDNLGRKSRSRSDTQMENIIGHLSKVAIEHERDDKGGSRWHLGTRATEAEIDE</sequence>
<dbReference type="EC" id="7.1.2.1" evidence="10"/>
<dbReference type="PANTHER" id="PTHR42861">
    <property type="entry name" value="CALCIUM-TRANSPORTING ATPASE"/>
    <property type="match status" value="1"/>
</dbReference>
<feature type="transmembrane region" description="Helical" evidence="10">
    <location>
        <begin position="760"/>
        <end position="781"/>
    </location>
</feature>
<keyword evidence="9 10" id="KW-0472">Membrane</keyword>
<dbReference type="SFLD" id="SFLDS00003">
    <property type="entry name" value="Haloacid_Dehalogenase"/>
    <property type="match status" value="1"/>
</dbReference>
<feature type="region of interest" description="Disordered" evidence="11">
    <location>
        <begin position="266"/>
        <end position="291"/>
    </location>
</feature>
<keyword evidence="10" id="KW-0813">Transport</keyword>
<evidence type="ECO:0000256" key="10">
    <source>
        <dbReference type="RuleBase" id="RU362083"/>
    </source>
</evidence>
<evidence type="ECO:0000256" key="3">
    <source>
        <dbReference type="ARBA" id="ARBA00008804"/>
    </source>
</evidence>
<dbReference type="Pfam" id="PF00122">
    <property type="entry name" value="E1-E2_ATPase"/>
    <property type="match status" value="2"/>
</dbReference>
<evidence type="ECO:0000256" key="6">
    <source>
        <dbReference type="ARBA" id="ARBA00022840"/>
    </source>
</evidence>
<feature type="region of interest" description="Disordered" evidence="11">
    <location>
        <begin position="1"/>
        <end position="48"/>
    </location>
</feature>